<dbReference type="Proteomes" id="UP000031561">
    <property type="component" value="Unassembled WGS sequence"/>
</dbReference>
<comment type="caution">
    <text evidence="1">The sequence shown here is derived from an EMBL/GenBank/DDBJ whole genome shotgun (WGS) entry which is preliminary data.</text>
</comment>
<dbReference type="RefSeq" id="WP_166283698.1">
    <property type="nucleotide sequence ID" value="NZ_JTHE03000122.1"/>
</dbReference>
<dbReference type="AlphaFoldDB" id="A0ABD4TA36"/>
<evidence type="ECO:0000313" key="1">
    <source>
        <dbReference type="EMBL" id="MCM1985406.1"/>
    </source>
</evidence>
<organism evidence="1 2">
    <name type="scientific">Lyngbya confervoides BDU141951</name>
    <dbReference type="NCBI Taxonomy" id="1574623"/>
    <lineage>
        <taxon>Bacteria</taxon>
        <taxon>Bacillati</taxon>
        <taxon>Cyanobacteriota</taxon>
        <taxon>Cyanophyceae</taxon>
        <taxon>Oscillatoriophycideae</taxon>
        <taxon>Oscillatoriales</taxon>
        <taxon>Microcoleaceae</taxon>
        <taxon>Lyngbya</taxon>
    </lineage>
</organism>
<evidence type="ECO:0000313" key="2">
    <source>
        <dbReference type="Proteomes" id="UP000031561"/>
    </source>
</evidence>
<accession>A0ABD4TA36</accession>
<name>A0ABD4TA36_9CYAN</name>
<protein>
    <submittedName>
        <fullName evidence="1">DUF2949 domain-containing protein</fullName>
    </submittedName>
</protein>
<sequence length="69" mass="7621">MSSRSFSPLIQFLQSDLGLSGDAIAVAFRTPLLSPNQVPVALWQLGLLSLEEVSRVFDWLEHQPMPDPA</sequence>
<dbReference type="InterPro" id="IPR021336">
    <property type="entry name" value="DUF2949"/>
</dbReference>
<reference evidence="1 2" key="1">
    <citation type="journal article" date="2015" name="Genome Announc.">
        <title>Draft Genome Sequence of Filamentous Marine Cyanobacterium Lyngbya confervoides Strain BDU141951.</title>
        <authorList>
            <person name="Chandrababunaidu M.M."/>
            <person name="Sen D."/>
            <person name="Tripathy S."/>
        </authorList>
    </citation>
    <scope>NUCLEOTIDE SEQUENCE [LARGE SCALE GENOMIC DNA]</scope>
    <source>
        <strain evidence="1 2">BDU141951</strain>
    </source>
</reference>
<keyword evidence="2" id="KW-1185">Reference proteome</keyword>
<gene>
    <name evidence="1" type="ORF">QQ91_0021545</name>
</gene>
<proteinExistence type="predicted"/>
<dbReference type="EMBL" id="JTHE03000122">
    <property type="protein sequence ID" value="MCM1985406.1"/>
    <property type="molecule type" value="Genomic_DNA"/>
</dbReference>
<dbReference type="Pfam" id="PF11165">
    <property type="entry name" value="DUF2949"/>
    <property type="match status" value="1"/>
</dbReference>